<comment type="caution">
    <text evidence="3">The sequence shown here is derived from an EMBL/GenBank/DDBJ whole genome shotgun (WGS) entry which is preliminary data.</text>
</comment>
<dbReference type="PANTHER" id="PTHR37915:SF3">
    <property type="match status" value="1"/>
</dbReference>
<feature type="coiled-coil region" evidence="1">
    <location>
        <begin position="655"/>
        <end position="685"/>
    </location>
</feature>
<dbReference type="OrthoDB" id="10037468at2759"/>
<gene>
    <name evidence="3" type="ORF">BOX15_Mlig000311g9</name>
</gene>
<feature type="region of interest" description="Disordered" evidence="2">
    <location>
        <begin position="1104"/>
        <end position="1144"/>
    </location>
</feature>
<sequence length="1144" mass="129547">MALNLASLSAELDYVDQAARDVLDRNAREAHDRMANERRDELNRVLRRVDNICSNFENYEAYGNGKTSVVQFVSGLAELEKIVSDPQAKKKYLDDVTIFVVGYENKCNSRLHLIEQVSEFLLENEALFDSDLNSDEPVNFEELNASVESTIASVGELNSRLGDLHRGVVEGLAAHYNSKGAQKQKKKLEKELEALRKDFGELSDKLVHLNSELQDRDLKAQQMARQIENKNAELHKLRAAVEINKAAAAQLAELQAEHDRRGEEIEAVKADLERLKLETGEEMHRDKMEIELLRDQTGKLQAEIDDLKAQLNDAHAQYRAAQNELEELRLNNESRLASMKAKYRRQIASAKKRHEDESAKLQRRIKEEFYGPDNRSFSAASSRAESEFDENKQTIFVPDDDERVSRMPTEEDVMEFDTEIAFDDDSAWDAVPRSHRRGRFTQYRNLARAKLAQEAEQSKQRADRKILQLKSRFNEFKAQWDEERQGLELSVQEAERETEDAKRKAELAVRKLEELYERFKDTQSLSTADSSELHSRIGQLQVDKTQLETRVEELEHELRVINQLLKKAAKDKEEAEKKLAASSAHEQPASRGDGEEQFEESMTAGIQSDEEGSSVDIPFPDDAGGDGPGLHLADHPIVGEFIRTYNHIMKSKTRLSELLSENDSYKEVANNLANLGQEALKLDRESRITPQIEDLGRNLTFVSDQIFLLVENVILSIENLRRQQQQSSSEPTVASAASPEADAATKQKEEELMKQIEELKNKYLSVGRLMQEKEAKFQSELAERDVEIRELQQSVAQLQSDLSRLRAEQQVDLQNSLMFTKLDAERNTKTLKRALASRRIGEAAYETAVEAMEEYASVPARRLLTMARRLLHRRTVEQLQRAVQQGDGFTEDRARLLLARLEDYEAGANRRYDQIMDRLREERLRLARGLVDTFDDVGESCSIFLIRPVLSLRHRDNLEQHYHSIVEQNRRAAAQRRSEDELQALGRGRLQQQRLSPCPEEEAADGSRRLPDIAGSGVRHDTSLSDVWNIHSSTDMRMLPAGFDRTLLNTPRLLEMDVNKILLGQNRISASLDAETGSGGGAGLRYYVPLKRRSLDTFSATVLDQGAPPPTTPALGKQLGGGNGGASGSATTVPLPPIKSKTHS</sequence>
<dbReference type="AlphaFoldDB" id="A0A267H9Y6"/>
<evidence type="ECO:0000256" key="1">
    <source>
        <dbReference type="SAM" id="Coils"/>
    </source>
</evidence>
<dbReference type="PANTHER" id="PTHR37915">
    <property type="match status" value="1"/>
</dbReference>
<feature type="region of interest" description="Disordered" evidence="2">
    <location>
        <begin position="986"/>
        <end position="1016"/>
    </location>
</feature>
<reference evidence="3 4" key="1">
    <citation type="submission" date="2017-06" db="EMBL/GenBank/DDBJ databases">
        <title>A platform for efficient transgenesis in Macrostomum lignano, a flatworm model organism for stem cell research.</title>
        <authorList>
            <person name="Berezikov E."/>
        </authorList>
    </citation>
    <scope>NUCLEOTIDE SEQUENCE [LARGE SCALE GENOMIC DNA]</scope>
    <source>
        <strain evidence="3">DV1</strain>
        <tissue evidence="3">Whole organism</tissue>
    </source>
</reference>
<evidence type="ECO:0000313" key="3">
    <source>
        <dbReference type="EMBL" id="PAA94362.1"/>
    </source>
</evidence>
<evidence type="ECO:0000256" key="2">
    <source>
        <dbReference type="SAM" id="MobiDB-lite"/>
    </source>
</evidence>
<feature type="compositionally biased region" description="Gly residues" evidence="2">
    <location>
        <begin position="1118"/>
        <end position="1127"/>
    </location>
</feature>
<dbReference type="Proteomes" id="UP000215902">
    <property type="component" value="Unassembled WGS sequence"/>
</dbReference>
<dbReference type="EMBL" id="NIVC01000011">
    <property type="protein sequence ID" value="PAA94362.1"/>
    <property type="molecule type" value="Genomic_DNA"/>
</dbReference>
<organism evidence="3 4">
    <name type="scientific">Macrostomum lignano</name>
    <dbReference type="NCBI Taxonomy" id="282301"/>
    <lineage>
        <taxon>Eukaryota</taxon>
        <taxon>Metazoa</taxon>
        <taxon>Spiralia</taxon>
        <taxon>Lophotrochozoa</taxon>
        <taxon>Platyhelminthes</taxon>
        <taxon>Rhabditophora</taxon>
        <taxon>Macrostomorpha</taxon>
        <taxon>Macrostomida</taxon>
        <taxon>Macrostomidae</taxon>
        <taxon>Macrostomum</taxon>
    </lineage>
</organism>
<feature type="coiled-coil region" evidence="1">
    <location>
        <begin position="178"/>
        <end position="364"/>
    </location>
</feature>
<keyword evidence="4" id="KW-1185">Reference proteome</keyword>
<name>A0A267H9Y6_9PLAT</name>
<keyword evidence="1" id="KW-0175">Coiled coil</keyword>
<feature type="region of interest" description="Disordered" evidence="2">
    <location>
        <begin position="575"/>
        <end position="631"/>
    </location>
</feature>
<dbReference type="STRING" id="282301.A0A267H9Y6"/>
<proteinExistence type="predicted"/>
<protein>
    <submittedName>
        <fullName evidence="3">Uncharacterized protein</fullName>
    </submittedName>
</protein>
<evidence type="ECO:0000313" key="4">
    <source>
        <dbReference type="Proteomes" id="UP000215902"/>
    </source>
</evidence>
<accession>A0A267H9Y6</accession>
<feature type="region of interest" description="Disordered" evidence="2">
    <location>
        <begin position="724"/>
        <end position="747"/>
    </location>
</feature>
<feature type="compositionally biased region" description="Low complexity" evidence="2">
    <location>
        <begin position="986"/>
        <end position="995"/>
    </location>
</feature>